<evidence type="ECO:0000313" key="2">
    <source>
        <dbReference type="EMBL" id="AEL79462.1"/>
    </source>
</evidence>
<dbReference type="HOGENOM" id="CLU_2751149_0_0_7"/>
<accession>F9XXK9</accession>
<organism evidence="2 3">
    <name type="scientific">Oleidesulfovibrio alaskensis (strain ATCC BAA-1058 / DSM 17464 / G20)</name>
    <name type="common">Desulfovibrio alaskensis</name>
    <dbReference type="NCBI Taxonomy" id="207559"/>
    <lineage>
        <taxon>Bacteria</taxon>
        <taxon>Pseudomonadati</taxon>
        <taxon>Thermodesulfobacteriota</taxon>
        <taxon>Desulfovibrionia</taxon>
        <taxon>Desulfovibrionales</taxon>
        <taxon>Desulfovibrionaceae</taxon>
        <taxon>Oleidesulfovibrio</taxon>
    </lineage>
</organism>
<keyword evidence="3" id="KW-1185">Reference proteome</keyword>
<gene>
    <name evidence="2" type="ordered locus">Dde_4053</name>
</gene>
<feature type="region of interest" description="Disordered" evidence="1">
    <location>
        <begin position="36"/>
        <end position="70"/>
    </location>
</feature>
<protein>
    <submittedName>
        <fullName evidence="2">Uncharacterized protein</fullName>
    </submittedName>
</protein>
<evidence type="ECO:0000256" key="1">
    <source>
        <dbReference type="SAM" id="MobiDB-lite"/>
    </source>
</evidence>
<name>F9XXK9_OLEA2</name>
<evidence type="ECO:0000313" key="3">
    <source>
        <dbReference type="Proteomes" id="UP000002710"/>
    </source>
</evidence>
<dbReference type="KEGG" id="dde:Dde_4053"/>
<dbReference type="AlphaFoldDB" id="F9XXK9"/>
<reference evidence="2 3" key="1">
    <citation type="journal article" date="2011" name="J. Bacteriol.">
        <title>Complete genome sequence and updated annotation of Desulfovibrio alaskensis G20.</title>
        <authorList>
            <person name="Hauser L.J."/>
            <person name="Land M.L."/>
            <person name="Brown S.D."/>
            <person name="Larimer F."/>
            <person name="Keller K.L."/>
            <person name="Rapp-Giles B.J."/>
            <person name="Price M.N."/>
            <person name="Lin M."/>
            <person name="Bruce D.C."/>
            <person name="Detter J.C."/>
            <person name="Tapia R."/>
            <person name="Han C.S."/>
            <person name="Goodwin L.A."/>
            <person name="Cheng J.F."/>
            <person name="Pitluck S."/>
            <person name="Copeland A."/>
            <person name="Lucas S."/>
            <person name="Nolan M."/>
            <person name="Lapidus A.L."/>
            <person name="Palumbo A.V."/>
            <person name="Wall J.D."/>
        </authorList>
    </citation>
    <scope>NUCLEOTIDE SEQUENCE [LARGE SCALE GENOMIC DNA]</scope>
    <source>
        <strain evidence="3">ATCC BAA 1058 / DSM 17464 / G20</strain>
    </source>
</reference>
<dbReference type="Proteomes" id="UP000002710">
    <property type="component" value="Chromosome"/>
</dbReference>
<proteinExistence type="predicted"/>
<dbReference type="EMBL" id="CP000112">
    <property type="protein sequence ID" value="AEL79462.1"/>
    <property type="molecule type" value="Genomic_DNA"/>
</dbReference>
<dbReference type="RefSeq" id="WP_011369332.1">
    <property type="nucleotide sequence ID" value="NC_007519.1"/>
</dbReference>
<feature type="compositionally biased region" description="Low complexity" evidence="1">
    <location>
        <begin position="49"/>
        <end position="70"/>
    </location>
</feature>
<dbReference type="STRING" id="207559.Dde_4053"/>
<sequence length="70" mass="6898">MQPKLSIHSRGTAKGFLRSVLRGVLTDDSGHLARAMAEQEHAAGVLSEGAAPSGAAAGSSAGDARGAAGR</sequence>